<reference evidence="2 3" key="1">
    <citation type="submission" date="2016-11" db="EMBL/GenBank/DDBJ databases">
        <authorList>
            <person name="Jaros S."/>
            <person name="Januszkiewicz K."/>
            <person name="Wedrychowicz H."/>
        </authorList>
    </citation>
    <scope>NUCLEOTIDE SEQUENCE [LARGE SCALE GENOMIC DNA]</scope>
    <source>
        <strain evidence="2 3">DSM 10068</strain>
    </source>
</reference>
<keyword evidence="1" id="KW-1133">Transmembrane helix</keyword>
<sequence>MHFMSLFLWFVIYSFIGWAWETVLFTVQEKRFINRGFLNGPLCPVYGVGALLLLWALNHKTGDTLLLFLAALVLTTALEYLTALLLEKLFHAKWWDYSMFPLNFQGRISLISSVVFAVMAVLLIRYIHPFVSGLTGQISAGAKQVFFFIFTLYLVIDLALTVRHVLLLNGRLSEIQSALNCFLGKYTRLAGEFKNAILVSFEESEFYSDRIRILFNLDRLQSRRILKAFPKFRSLNYNEALCKLRDRLLGQKDGGGNDE</sequence>
<accession>A0A1M5Z719</accession>
<dbReference type="Pfam" id="PF06541">
    <property type="entry name" value="ABC_trans_CmpB"/>
    <property type="match status" value="1"/>
</dbReference>
<evidence type="ECO:0000313" key="3">
    <source>
        <dbReference type="Proteomes" id="UP000183995"/>
    </source>
</evidence>
<keyword evidence="1" id="KW-0472">Membrane</keyword>
<evidence type="ECO:0000313" key="2">
    <source>
        <dbReference type="EMBL" id="SHI19888.1"/>
    </source>
</evidence>
<feature type="transmembrane region" description="Helical" evidence="1">
    <location>
        <begin position="147"/>
        <end position="166"/>
    </location>
</feature>
<keyword evidence="3" id="KW-1185">Reference proteome</keyword>
<gene>
    <name evidence="2" type="ORF">SAMN02745823_03295</name>
</gene>
<organism evidence="2 3">
    <name type="scientific">Sporobacter termitidis DSM 10068</name>
    <dbReference type="NCBI Taxonomy" id="1123282"/>
    <lineage>
        <taxon>Bacteria</taxon>
        <taxon>Bacillati</taxon>
        <taxon>Bacillota</taxon>
        <taxon>Clostridia</taxon>
        <taxon>Eubacteriales</taxon>
        <taxon>Oscillospiraceae</taxon>
        <taxon>Sporobacter</taxon>
    </lineage>
</organism>
<dbReference type="STRING" id="1123282.SAMN02745823_03295"/>
<feature type="transmembrane region" description="Helical" evidence="1">
    <location>
        <begin position="37"/>
        <end position="58"/>
    </location>
</feature>
<keyword evidence="1" id="KW-0812">Transmembrane</keyword>
<dbReference type="RefSeq" id="WP_073081399.1">
    <property type="nucleotide sequence ID" value="NZ_FQXV01000014.1"/>
</dbReference>
<dbReference type="InterPro" id="IPR010540">
    <property type="entry name" value="CmpB_TMEM229"/>
</dbReference>
<dbReference type="Proteomes" id="UP000183995">
    <property type="component" value="Unassembled WGS sequence"/>
</dbReference>
<dbReference type="AlphaFoldDB" id="A0A1M5Z719"/>
<proteinExistence type="predicted"/>
<feature type="transmembrane region" description="Helical" evidence="1">
    <location>
        <begin position="6"/>
        <end position="25"/>
    </location>
</feature>
<evidence type="ECO:0000256" key="1">
    <source>
        <dbReference type="SAM" id="Phobius"/>
    </source>
</evidence>
<feature type="transmembrane region" description="Helical" evidence="1">
    <location>
        <begin position="64"/>
        <end position="86"/>
    </location>
</feature>
<name>A0A1M5Z719_9FIRM</name>
<feature type="transmembrane region" description="Helical" evidence="1">
    <location>
        <begin position="107"/>
        <end position="127"/>
    </location>
</feature>
<dbReference type="OrthoDB" id="9789229at2"/>
<dbReference type="EMBL" id="FQXV01000014">
    <property type="protein sequence ID" value="SHI19888.1"/>
    <property type="molecule type" value="Genomic_DNA"/>
</dbReference>
<protein>
    <submittedName>
        <fullName evidence="2">Uncharacterized membrane protein</fullName>
    </submittedName>
</protein>